<accession>A0A974I2Z0</accession>
<evidence type="ECO:0000256" key="1">
    <source>
        <dbReference type="SAM" id="Phobius"/>
    </source>
</evidence>
<evidence type="ECO:0000313" key="2">
    <source>
        <dbReference type="EMBL" id="OCT99393.1"/>
    </source>
</evidence>
<dbReference type="Proteomes" id="UP000694892">
    <property type="component" value="Chromosome 1L"/>
</dbReference>
<protein>
    <submittedName>
        <fullName evidence="2">Uncharacterized protein</fullName>
    </submittedName>
</protein>
<feature type="transmembrane region" description="Helical" evidence="1">
    <location>
        <begin position="43"/>
        <end position="69"/>
    </location>
</feature>
<keyword evidence="1" id="KW-0472">Membrane</keyword>
<organism evidence="2 3">
    <name type="scientific">Xenopus laevis</name>
    <name type="common">African clawed frog</name>
    <dbReference type="NCBI Taxonomy" id="8355"/>
    <lineage>
        <taxon>Eukaryota</taxon>
        <taxon>Metazoa</taxon>
        <taxon>Chordata</taxon>
        <taxon>Craniata</taxon>
        <taxon>Vertebrata</taxon>
        <taxon>Euteleostomi</taxon>
        <taxon>Amphibia</taxon>
        <taxon>Batrachia</taxon>
        <taxon>Anura</taxon>
        <taxon>Pipoidea</taxon>
        <taxon>Pipidae</taxon>
        <taxon>Xenopodinae</taxon>
        <taxon>Xenopus</taxon>
        <taxon>Xenopus</taxon>
    </lineage>
</organism>
<keyword evidence="1" id="KW-0812">Transmembrane</keyword>
<sequence length="83" mass="9792">MTHVQLCCIRKELVTLKYIFKKCIQYKNRFSQEECHSLPGHPSFIFCLYSCCIVPFFLLMPSSHLYLLLKLAIHRLILSPLCE</sequence>
<keyword evidence="1" id="KW-1133">Transmembrane helix</keyword>
<dbReference type="EMBL" id="CM004466">
    <property type="protein sequence ID" value="OCT99393.1"/>
    <property type="molecule type" value="Genomic_DNA"/>
</dbReference>
<name>A0A974I2Z0_XENLA</name>
<gene>
    <name evidence="2" type="ORF">XELAEV_18005172mg</name>
</gene>
<reference evidence="3" key="1">
    <citation type="journal article" date="2016" name="Nature">
        <title>Genome evolution in the allotetraploid frog Xenopus laevis.</title>
        <authorList>
            <person name="Session A.M."/>
            <person name="Uno Y."/>
            <person name="Kwon T."/>
            <person name="Chapman J.A."/>
            <person name="Toyoda A."/>
            <person name="Takahashi S."/>
            <person name="Fukui A."/>
            <person name="Hikosaka A."/>
            <person name="Suzuki A."/>
            <person name="Kondo M."/>
            <person name="van Heeringen S.J."/>
            <person name="Quigley I."/>
            <person name="Heinz S."/>
            <person name="Ogino H."/>
            <person name="Ochi H."/>
            <person name="Hellsten U."/>
            <person name="Lyons J.B."/>
            <person name="Simakov O."/>
            <person name="Putnam N."/>
            <person name="Stites J."/>
            <person name="Kuroki Y."/>
            <person name="Tanaka T."/>
            <person name="Michiue T."/>
            <person name="Watanabe M."/>
            <person name="Bogdanovic O."/>
            <person name="Lister R."/>
            <person name="Georgiou G."/>
            <person name="Paranjpe S.S."/>
            <person name="van Kruijsbergen I."/>
            <person name="Shu S."/>
            <person name="Carlson J."/>
            <person name="Kinoshita T."/>
            <person name="Ohta Y."/>
            <person name="Mawaribuchi S."/>
            <person name="Jenkins J."/>
            <person name="Grimwood J."/>
            <person name="Schmutz J."/>
            <person name="Mitros T."/>
            <person name="Mozaffari S.V."/>
            <person name="Suzuki Y."/>
            <person name="Haramoto Y."/>
            <person name="Yamamoto T.S."/>
            <person name="Takagi C."/>
            <person name="Heald R."/>
            <person name="Miller K."/>
            <person name="Haudenschild C."/>
            <person name="Kitzman J."/>
            <person name="Nakayama T."/>
            <person name="Izutsu Y."/>
            <person name="Robert J."/>
            <person name="Fortriede J."/>
            <person name="Burns K."/>
            <person name="Lotay V."/>
            <person name="Karimi K."/>
            <person name="Yasuoka Y."/>
            <person name="Dichmann D.S."/>
            <person name="Flajnik M.F."/>
            <person name="Houston D.W."/>
            <person name="Shendure J."/>
            <person name="DuPasquier L."/>
            <person name="Vize P.D."/>
            <person name="Zorn A.M."/>
            <person name="Ito M."/>
            <person name="Marcotte E.M."/>
            <person name="Wallingford J.B."/>
            <person name="Ito Y."/>
            <person name="Asashima M."/>
            <person name="Ueno N."/>
            <person name="Matsuda Y."/>
            <person name="Veenstra G.J."/>
            <person name="Fujiyama A."/>
            <person name="Harland R.M."/>
            <person name="Taira M."/>
            <person name="Rokhsar D.S."/>
        </authorList>
    </citation>
    <scope>NUCLEOTIDE SEQUENCE [LARGE SCALE GENOMIC DNA]</scope>
    <source>
        <strain evidence="3">J</strain>
    </source>
</reference>
<evidence type="ECO:0000313" key="3">
    <source>
        <dbReference type="Proteomes" id="UP000694892"/>
    </source>
</evidence>
<proteinExistence type="predicted"/>
<dbReference type="AlphaFoldDB" id="A0A974I2Z0"/>